<dbReference type="PANTHER" id="PTHR43673">
    <property type="entry name" value="NAD(P)H NITROREDUCTASE YDGI-RELATED"/>
    <property type="match status" value="1"/>
</dbReference>
<evidence type="ECO:0000313" key="6">
    <source>
        <dbReference type="Proteomes" id="UP000030341"/>
    </source>
</evidence>
<proteinExistence type="inferred from homology"/>
<dbReference type="Proteomes" id="UP000030341">
    <property type="component" value="Chromosome 2"/>
</dbReference>
<accession>A0A0A7EK47</accession>
<keyword evidence="2" id="KW-0521">NADP</keyword>
<dbReference type="RefSeq" id="WP_040135699.1">
    <property type="nucleotide sequence ID" value="NZ_CP009889.1"/>
</dbReference>
<dbReference type="InterPro" id="IPR000415">
    <property type="entry name" value="Nitroreductase-like"/>
</dbReference>
<dbReference type="InterPro" id="IPR029479">
    <property type="entry name" value="Nitroreductase"/>
</dbReference>
<dbReference type="Pfam" id="PF00881">
    <property type="entry name" value="Nitroreductase"/>
    <property type="match status" value="1"/>
</dbReference>
<evidence type="ECO:0000259" key="4">
    <source>
        <dbReference type="Pfam" id="PF00881"/>
    </source>
</evidence>
<dbReference type="Gene3D" id="3.40.109.10">
    <property type="entry name" value="NADH Oxidase"/>
    <property type="match status" value="1"/>
</dbReference>
<keyword evidence="6" id="KW-1185">Reference proteome</keyword>
<dbReference type="CDD" id="cd02149">
    <property type="entry name" value="NfsB-like"/>
    <property type="match status" value="1"/>
</dbReference>
<dbReference type="PANTHER" id="PTHR43673:SF10">
    <property type="entry name" value="NADH DEHYDROGENASE_NAD(P)H NITROREDUCTASE XCC3605-RELATED"/>
    <property type="match status" value="1"/>
</dbReference>
<dbReference type="eggNOG" id="COG0778">
    <property type="taxonomic scope" value="Bacteria"/>
</dbReference>
<comment type="similarity">
    <text evidence="1">Belongs to the nitroreductase family.</text>
</comment>
<dbReference type="AlphaFoldDB" id="A0A0A7EK47"/>
<dbReference type="KEGG" id="pseo:OM33_18155"/>
<dbReference type="GO" id="GO:0016491">
    <property type="term" value="F:oxidoreductase activity"/>
    <property type="evidence" value="ECO:0007669"/>
    <property type="project" value="UniProtKB-KW"/>
</dbReference>
<evidence type="ECO:0000256" key="3">
    <source>
        <dbReference type="ARBA" id="ARBA00023002"/>
    </source>
</evidence>
<evidence type="ECO:0000256" key="1">
    <source>
        <dbReference type="ARBA" id="ARBA00007118"/>
    </source>
</evidence>
<sequence length="218" mass="24540">MTHPIISDLTRRYTSKRYDANKKVSQADLDVILEAIRLSPSSINSQPWKIIVIESDAAKERMHNTFANKFQFNQPHIKTASHTLLFAYNPKYARTDYEKVIDTDIENGRTKPENKDQAFGAFAFVDLNTNDDGNNAHWTKAQTYIALGNAMHTVARLGIDSTPMEGVDKDLISELFADELNGYICEVALAIGYHEASEDYNASLPKSRLAKEKVITIL</sequence>
<organism evidence="5 6">
    <name type="scientific">Pseudoalteromonas piratica</name>
    <dbReference type="NCBI Taxonomy" id="1348114"/>
    <lineage>
        <taxon>Bacteria</taxon>
        <taxon>Pseudomonadati</taxon>
        <taxon>Pseudomonadota</taxon>
        <taxon>Gammaproteobacteria</taxon>
        <taxon>Alteromonadales</taxon>
        <taxon>Pseudoalteromonadaceae</taxon>
        <taxon>Pseudoalteromonas</taxon>
    </lineage>
</organism>
<feature type="domain" description="Nitroreductase" evidence="4">
    <location>
        <begin position="10"/>
        <end position="193"/>
    </location>
</feature>
<protein>
    <submittedName>
        <fullName evidence="5">Flavin reductase</fullName>
    </submittedName>
</protein>
<dbReference type="SUPFAM" id="SSF55469">
    <property type="entry name" value="FMN-dependent nitroreductase-like"/>
    <property type="match status" value="1"/>
</dbReference>
<gene>
    <name evidence="5" type="ORF">OM33_18155</name>
</gene>
<evidence type="ECO:0000313" key="5">
    <source>
        <dbReference type="EMBL" id="AIY67004.1"/>
    </source>
</evidence>
<keyword evidence="3" id="KW-0560">Oxidoreductase</keyword>
<reference evidence="5 6" key="1">
    <citation type="submission" date="2014-11" db="EMBL/GenBank/DDBJ databases">
        <title>Complete Genome Sequence of Pseudoalteromonas sp. Strain OCN003 Isolated from Kaneohe Bay, Oahu, Hawaii.</title>
        <authorList>
            <person name="Beurmann S."/>
            <person name="Videau P."/>
            <person name="Ushijima B."/>
            <person name="Smith A.M."/>
            <person name="Aeby G.S."/>
            <person name="Callahan S.M."/>
            <person name="Belcaid M."/>
        </authorList>
    </citation>
    <scope>NUCLEOTIDE SEQUENCE [LARGE SCALE GENOMIC DNA]</scope>
    <source>
        <strain evidence="5 6">OCN003</strain>
    </source>
</reference>
<evidence type="ECO:0000256" key="2">
    <source>
        <dbReference type="ARBA" id="ARBA00022857"/>
    </source>
</evidence>
<name>A0A0A7EK47_9GAMM</name>
<dbReference type="InterPro" id="IPR033878">
    <property type="entry name" value="NfsB-like"/>
</dbReference>
<dbReference type="EMBL" id="CP009889">
    <property type="protein sequence ID" value="AIY67004.1"/>
    <property type="molecule type" value="Genomic_DNA"/>
</dbReference>
<dbReference type="HOGENOM" id="CLU_070764_4_1_6"/>
<dbReference type="OrthoDB" id="9809288at2"/>
<dbReference type="STRING" id="1348114.OM33_18155"/>